<feature type="non-terminal residue" evidence="4">
    <location>
        <position position="145"/>
    </location>
</feature>
<proteinExistence type="evidence at transcript level"/>
<dbReference type="PANTHER" id="PTHR21066:SF17">
    <property type="entry name" value="AGAP011368-PA"/>
    <property type="match status" value="1"/>
</dbReference>
<dbReference type="Pfam" id="PF01395">
    <property type="entry name" value="PBP_GOBP"/>
    <property type="match status" value="1"/>
</dbReference>
<name>A0A0S2UX58_HOLPA</name>
<dbReference type="PANTHER" id="PTHR21066">
    <property type="entry name" value="ODORANT-BINDING PROTEIN 59A-RELATED"/>
    <property type="match status" value="1"/>
</dbReference>
<evidence type="ECO:0000256" key="1">
    <source>
        <dbReference type="ARBA" id="ARBA00004613"/>
    </source>
</evidence>
<dbReference type="InterPro" id="IPR036728">
    <property type="entry name" value="PBP_GOBP_sf"/>
</dbReference>
<dbReference type="EMBL" id="KT207381">
    <property type="protein sequence ID" value="ALP75941.1"/>
    <property type="molecule type" value="mRNA"/>
</dbReference>
<dbReference type="GO" id="GO:0005549">
    <property type="term" value="F:odorant binding"/>
    <property type="evidence" value="ECO:0007669"/>
    <property type="project" value="InterPro"/>
</dbReference>
<dbReference type="InterPro" id="IPR006170">
    <property type="entry name" value="PBP/GOBP"/>
</dbReference>
<sequence length="145" mass="17064">QYHFDGIGRECHKKLIGSPKHHYTQPTANNMTQQNDTCIAECIARKLKLIRRSGHLFETNINDLLKRSFSNVNWFAKELKNNFYKCIDENQPPIYRNGCNVLPIKAAHCLWRKIQLSCPMHRIKDQKKCRKIKRKISKSDAEEPE</sequence>
<dbReference type="SUPFAM" id="SSF47565">
    <property type="entry name" value="Insect pheromone/odorant-binding proteins"/>
    <property type="match status" value="1"/>
</dbReference>
<gene>
    <name evidence="4" type="primary">OBP28</name>
</gene>
<keyword evidence="3" id="KW-0964">Secreted</keyword>
<accession>A0A0S2UX58</accession>
<dbReference type="InterPro" id="IPR052295">
    <property type="entry name" value="Odorant-binding_protein"/>
</dbReference>
<comment type="subcellular location">
    <subcellularLocation>
        <location evidence="1">Secreted</location>
    </subcellularLocation>
</comment>
<feature type="non-terminal residue" evidence="4">
    <location>
        <position position="1"/>
    </location>
</feature>
<organism evidence="4">
    <name type="scientific">Holotrichia parallela</name>
    <name type="common">Dark black chafer beetle</name>
    <name type="synonym">Pedinotrichia parallela</name>
    <dbReference type="NCBI Taxonomy" id="93412"/>
    <lineage>
        <taxon>Eukaryota</taxon>
        <taxon>Metazoa</taxon>
        <taxon>Ecdysozoa</taxon>
        <taxon>Arthropoda</taxon>
        <taxon>Hexapoda</taxon>
        <taxon>Insecta</taxon>
        <taxon>Pterygota</taxon>
        <taxon>Neoptera</taxon>
        <taxon>Endopterygota</taxon>
        <taxon>Coleoptera</taxon>
        <taxon>Polyphaga</taxon>
        <taxon>Scarabaeiformia</taxon>
        <taxon>Scarabaeidae</taxon>
        <taxon>Melolonthinae</taxon>
        <taxon>Holotrichia</taxon>
    </lineage>
</organism>
<protein>
    <submittedName>
        <fullName evidence="4">Odorant binding protein 28</fullName>
    </submittedName>
</protein>
<dbReference type="AlphaFoldDB" id="A0A0S2UX58"/>
<evidence type="ECO:0000256" key="3">
    <source>
        <dbReference type="ARBA" id="ARBA00022525"/>
    </source>
</evidence>
<dbReference type="Gene3D" id="1.10.238.270">
    <property type="match status" value="1"/>
</dbReference>
<evidence type="ECO:0000313" key="4">
    <source>
        <dbReference type="EMBL" id="ALP75941.1"/>
    </source>
</evidence>
<dbReference type="GO" id="GO:0005576">
    <property type="term" value="C:extracellular region"/>
    <property type="evidence" value="ECO:0007669"/>
    <property type="project" value="UniProtKB-SubCell"/>
</dbReference>
<reference evidence="4" key="1">
    <citation type="submission" date="2015-06" db="EMBL/GenBank/DDBJ databases">
        <authorList>
            <person name="Hoefler B.C."/>
            <person name="Straight P.D."/>
        </authorList>
    </citation>
    <scope>NUCLEOTIDE SEQUENCE</scope>
    <source>
        <tissue evidence="4">Antenna</tissue>
    </source>
</reference>
<evidence type="ECO:0000256" key="2">
    <source>
        <dbReference type="ARBA" id="ARBA00008098"/>
    </source>
</evidence>
<comment type="similarity">
    <text evidence="2">Belongs to the PBP/GOBP family.</text>
</comment>